<accession>A0A0R3WVG9</accession>
<evidence type="ECO:0000313" key="2">
    <source>
        <dbReference type="Proteomes" id="UP000274429"/>
    </source>
</evidence>
<organism evidence="3">
    <name type="scientific">Hydatigena taeniaeformis</name>
    <name type="common">Feline tapeworm</name>
    <name type="synonym">Taenia taeniaeformis</name>
    <dbReference type="NCBI Taxonomy" id="6205"/>
    <lineage>
        <taxon>Eukaryota</taxon>
        <taxon>Metazoa</taxon>
        <taxon>Spiralia</taxon>
        <taxon>Lophotrochozoa</taxon>
        <taxon>Platyhelminthes</taxon>
        <taxon>Cestoda</taxon>
        <taxon>Eucestoda</taxon>
        <taxon>Cyclophyllidea</taxon>
        <taxon>Taeniidae</taxon>
        <taxon>Hydatigera</taxon>
    </lineage>
</organism>
<gene>
    <name evidence="1" type="ORF">TTAC_LOCUS4742</name>
</gene>
<protein>
    <submittedName>
        <fullName evidence="3">Component of oligomeric Golgi complex 6</fullName>
    </submittedName>
</protein>
<reference evidence="3" key="1">
    <citation type="submission" date="2017-02" db="UniProtKB">
        <authorList>
            <consortium name="WormBaseParasite"/>
        </authorList>
    </citation>
    <scope>IDENTIFICATION</scope>
</reference>
<dbReference type="STRING" id="6205.A0A0R3WVG9"/>
<keyword evidence="2" id="KW-1185">Reference proteome</keyword>
<dbReference type="AlphaFoldDB" id="A0A0R3WVG9"/>
<dbReference type="WBParaSite" id="TTAC_0000475901-mRNA-1">
    <property type="protein sequence ID" value="TTAC_0000475901-mRNA-1"/>
    <property type="gene ID" value="TTAC_0000475901"/>
</dbReference>
<proteinExistence type="predicted"/>
<evidence type="ECO:0000313" key="1">
    <source>
        <dbReference type="EMBL" id="VDM25562.1"/>
    </source>
</evidence>
<dbReference type="EMBL" id="UYWX01005217">
    <property type="protein sequence ID" value="VDM25562.1"/>
    <property type="molecule type" value="Genomic_DNA"/>
</dbReference>
<reference evidence="1 2" key="2">
    <citation type="submission" date="2018-11" db="EMBL/GenBank/DDBJ databases">
        <authorList>
            <consortium name="Pathogen Informatics"/>
        </authorList>
    </citation>
    <scope>NUCLEOTIDE SEQUENCE [LARGE SCALE GENOMIC DNA]</scope>
</reference>
<sequence length="165" mass="18453">MLPLVDGSIQMCIRSLPCSSLYVDKCFKNITLTEKLIGALETVNMADNDHLLPLSSALEAIATVAKEITFTTVNRIRFKLVEAANVLPTQLSDSSLQNVFQIGRTYTNIGAHLLEGMRYQYENPTPSLKRVHLPDLDYDTDIDVDPVDSIDTLIMEHVQKAQRMS</sequence>
<dbReference type="Proteomes" id="UP000274429">
    <property type="component" value="Unassembled WGS sequence"/>
</dbReference>
<evidence type="ECO:0000313" key="3">
    <source>
        <dbReference type="WBParaSite" id="TTAC_0000475901-mRNA-1"/>
    </source>
</evidence>
<dbReference type="OrthoDB" id="6317021at2759"/>
<name>A0A0R3WVG9_HYDTA</name>